<name>A0AA38RW55_9PEZI</name>
<evidence type="ECO:0000313" key="7">
    <source>
        <dbReference type="EMBL" id="KAJ9157843.1"/>
    </source>
</evidence>
<evidence type="ECO:0000256" key="5">
    <source>
        <dbReference type="SAM" id="MobiDB-lite"/>
    </source>
</evidence>
<dbReference type="GO" id="GO:0034553">
    <property type="term" value="P:mitochondrial respiratory chain complex II assembly"/>
    <property type="evidence" value="ECO:0007669"/>
    <property type="project" value="InterPro"/>
</dbReference>
<gene>
    <name evidence="7" type="ORF">NKR23_g657</name>
</gene>
<feature type="region of interest" description="Disordered" evidence="5">
    <location>
        <begin position="322"/>
        <end position="343"/>
    </location>
</feature>
<feature type="region of interest" description="Disordered" evidence="5">
    <location>
        <begin position="398"/>
        <end position="432"/>
    </location>
</feature>
<feature type="region of interest" description="Disordered" evidence="5">
    <location>
        <begin position="239"/>
        <end position="305"/>
    </location>
</feature>
<dbReference type="PANTHER" id="PTHR13675">
    <property type="entry name" value="LYR MOTIF-CONTAINING PROTEIN 2"/>
    <property type="match status" value="1"/>
</dbReference>
<reference evidence="7" key="1">
    <citation type="submission" date="2022-07" db="EMBL/GenBank/DDBJ databases">
        <title>Fungi with potential for degradation of polypropylene.</title>
        <authorList>
            <person name="Gostincar C."/>
        </authorList>
    </citation>
    <scope>NUCLEOTIDE SEQUENCE</scope>
    <source>
        <strain evidence="7">EXF-13308</strain>
    </source>
</reference>
<feature type="compositionally biased region" description="Polar residues" evidence="5">
    <location>
        <begin position="400"/>
        <end position="410"/>
    </location>
</feature>
<comment type="similarity">
    <text evidence="4">Belongs to the complex I LYR family. SDHAF1 subfamily.</text>
</comment>
<keyword evidence="2" id="KW-0496">Mitochondrion</keyword>
<dbReference type="Pfam" id="PF05347">
    <property type="entry name" value="Complex1_LYR"/>
    <property type="match status" value="1"/>
</dbReference>
<keyword evidence="3" id="KW-0143">Chaperone</keyword>
<protein>
    <recommendedName>
        <fullName evidence="6">Complex 1 LYR protein domain-containing protein</fullName>
    </recommendedName>
</protein>
<evidence type="ECO:0000256" key="2">
    <source>
        <dbReference type="ARBA" id="ARBA00023128"/>
    </source>
</evidence>
<dbReference type="CDD" id="cd20268">
    <property type="entry name" value="Complex1_LYR_SDHAF1_LYRM8"/>
    <property type="match status" value="1"/>
</dbReference>
<feature type="compositionally biased region" description="Polar residues" evidence="5">
    <location>
        <begin position="418"/>
        <end position="432"/>
    </location>
</feature>
<evidence type="ECO:0000256" key="4">
    <source>
        <dbReference type="ARBA" id="ARBA00025715"/>
    </source>
</evidence>
<evidence type="ECO:0000313" key="8">
    <source>
        <dbReference type="Proteomes" id="UP001174694"/>
    </source>
</evidence>
<evidence type="ECO:0000259" key="6">
    <source>
        <dbReference type="Pfam" id="PF05347"/>
    </source>
</evidence>
<keyword evidence="8" id="KW-1185">Reference proteome</keyword>
<proteinExistence type="inferred from homology"/>
<feature type="domain" description="Complex 1 LYR protein" evidence="6">
    <location>
        <begin position="8"/>
        <end position="66"/>
    </location>
</feature>
<evidence type="ECO:0000256" key="1">
    <source>
        <dbReference type="ARBA" id="ARBA00004305"/>
    </source>
</evidence>
<comment type="caution">
    <text evidence="7">The sequence shown here is derived from an EMBL/GenBank/DDBJ whole genome shotgun (WGS) entry which is preliminary data.</text>
</comment>
<comment type="subcellular location">
    <subcellularLocation>
        <location evidence="1">Mitochondrion matrix</location>
    </subcellularLocation>
</comment>
<dbReference type="PANTHER" id="PTHR13675:SF1">
    <property type="entry name" value="SUCCINATE DEHYDROGENASE ASSEMBLY FACTOR 1, MITOCHONDRIAL"/>
    <property type="match status" value="1"/>
</dbReference>
<dbReference type="InterPro" id="IPR008011">
    <property type="entry name" value="Complex1_LYR_dom"/>
</dbReference>
<feature type="compositionally biased region" description="Polar residues" evidence="5">
    <location>
        <begin position="278"/>
        <end position="289"/>
    </location>
</feature>
<dbReference type="AlphaFoldDB" id="A0AA38RW55"/>
<sequence length="473" mass="52873">MRLSGLQKEVLSLYRQCLRESRKKPGATRKHFEVFTRAEFEKYIHIDKRDFAAVEYLLRKGRRQLETYAAPGIKDKGSPHHHPEIKVAACDLTDDARRAEMRRTAEFACHRPLSPAFAKLRSAQRALVRRSKSTAKPTAKSHPDVASKDAIIRGNPKQGLQRKEQLPMKARRYRLSGLETETGHPDSIGPLEMAERHSQNRLAAYQAQRIPDIRLSNVRQRPYYGNVYYPKQPIATLDGTGYQKARRPRRGEILITRRPGPDDIPPLDGGSNEELPATPNQGNGKSSRSAAEKEKRYGVINPYSGPVRRSLKQQRRLSTLALIHESPSNPTLEEPASRTPSERKALHRFTTDLGRYAVAVGAEARLPAYTPTPAASQTSLNTLTDMLPYHDQFRAAGLAVTSQEQKSSSPIRGDHQPDGNSPQRPRSTSSKNVPHIHALKVPTEAHFVVQAQAYYQGITALAPRQGAASYTFG</sequence>
<dbReference type="GO" id="GO:0005759">
    <property type="term" value="C:mitochondrial matrix"/>
    <property type="evidence" value="ECO:0007669"/>
    <property type="project" value="UniProtKB-SubCell"/>
</dbReference>
<evidence type="ECO:0000256" key="3">
    <source>
        <dbReference type="ARBA" id="ARBA00023186"/>
    </source>
</evidence>
<dbReference type="Proteomes" id="UP001174694">
    <property type="component" value="Unassembled WGS sequence"/>
</dbReference>
<dbReference type="EMBL" id="JANBVO010000001">
    <property type="protein sequence ID" value="KAJ9157843.1"/>
    <property type="molecule type" value="Genomic_DNA"/>
</dbReference>
<organism evidence="7 8">
    <name type="scientific">Pleurostoma richardsiae</name>
    <dbReference type="NCBI Taxonomy" id="41990"/>
    <lineage>
        <taxon>Eukaryota</taxon>
        <taxon>Fungi</taxon>
        <taxon>Dikarya</taxon>
        <taxon>Ascomycota</taxon>
        <taxon>Pezizomycotina</taxon>
        <taxon>Sordariomycetes</taxon>
        <taxon>Sordariomycetidae</taxon>
        <taxon>Calosphaeriales</taxon>
        <taxon>Pleurostomataceae</taxon>
        <taxon>Pleurostoma</taxon>
    </lineage>
</organism>
<accession>A0AA38RW55</accession>
<dbReference type="InterPro" id="IPR045295">
    <property type="entry name" value="Complex1_LYR_SDHAF1_LYRM8"/>
</dbReference>